<feature type="region of interest" description="Disordered" evidence="2">
    <location>
        <begin position="66"/>
        <end position="85"/>
    </location>
</feature>
<protein>
    <submittedName>
        <fullName evidence="3">Uncharacterized protein</fullName>
    </submittedName>
</protein>
<keyword evidence="1" id="KW-0175">Coiled coil</keyword>
<gene>
    <name evidence="3" type="ORF">RR48_11658</name>
</gene>
<dbReference type="AlphaFoldDB" id="A0A194R3Y7"/>
<evidence type="ECO:0000313" key="4">
    <source>
        <dbReference type="Proteomes" id="UP000053240"/>
    </source>
</evidence>
<proteinExistence type="predicted"/>
<organism evidence="3 4">
    <name type="scientific">Papilio machaon</name>
    <name type="common">Old World swallowtail butterfly</name>
    <dbReference type="NCBI Taxonomy" id="76193"/>
    <lineage>
        <taxon>Eukaryota</taxon>
        <taxon>Metazoa</taxon>
        <taxon>Ecdysozoa</taxon>
        <taxon>Arthropoda</taxon>
        <taxon>Hexapoda</taxon>
        <taxon>Insecta</taxon>
        <taxon>Pterygota</taxon>
        <taxon>Neoptera</taxon>
        <taxon>Endopterygota</taxon>
        <taxon>Lepidoptera</taxon>
        <taxon>Glossata</taxon>
        <taxon>Ditrysia</taxon>
        <taxon>Papilionoidea</taxon>
        <taxon>Papilionidae</taxon>
        <taxon>Papilioninae</taxon>
        <taxon>Papilio</taxon>
    </lineage>
</organism>
<feature type="compositionally biased region" description="Polar residues" evidence="2">
    <location>
        <begin position="75"/>
        <end position="85"/>
    </location>
</feature>
<reference evidence="3 4" key="1">
    <citation type="journal article" date="2015" name="Nat. Commun.">
        <title>Outbred genome sequencing and CRISPR/Cas9 gene editing in butterflies.</title>
        <authorList>
            <person name="Li X."/>
            <person name="Fan D."/>
            <person name="Zhang W."/>
            <person name="Liu G."/>
            <person name="Zhang L."/>
            <person name="Zhao L."/>
            <person name="Fang X."/>
            <person name="Chen L."/>
            <person name="Dong Y."/>
            <person name="Chen Y."/>
            <person name="Ding Y."/>
            <person name="Zhao R."/>
            <person name="Feng M."/>
            <person name="Zhu Y."/>
            <person name="Feng Y."/>
            <person name="Jiang X."/>
            <person name="Zhu D."/>
            <person name="Xiang H."/>
            <person name="Feng X."/>
            <person name="Li S."/>
            <person name="Wang J."/>
            <person name="Zhang G."/>
            <person name="Kronforst M.R."/>
            <person name="Wang W."/>
        </authorList>
    </citation>
    <scope>NUCLEOTIDE SEQUENCE [LARGE SCALE GENOMIC DNA]</scope>
    <source>
        <strain evidence="3">Ya'a_city_454_Pm</strain>
        <tissue evidence="3">Whole body</tissue>
    </source>
</reference>
<evidence type="ECO:0000256" key="2">
    <source>
        <dbReference type="SAM" id="MobiDB-lite"/>
    </source>
</evidence>
<dbReference type="InParanoid" id="A0A194R3Y7"/>
<sequence>MSHDKLRVSQRDMEAAVCKNRFELECDGYPEKTYHLMNQEAKKKWRCKTCKTNDVVKSGISNITTRRKRIPDRPPTSSTLSNTEEQVCVEPSLNFSLTSDSHILTDHNTSDESMSTPTRLSKIVEDNDTATIPVMKNMISQMSFTLKTTQKELENLTLENNNLRKILNKLTAENKFLKSLAQSCPTIECSLGLSDETKKSESPLYDESVILSSSPVTKSISNDHDIDSTLLNVREIITSLQLQLQTAEEKIMAFKGKPSITSQDVNHKHIIAMRNDKTHKTSEAQKRLPSKQIYIFGSQQCVGLAAAVSHSRCYTQYEKYQLIAETKPYAPCNEVIKRCAVPGVNLGGECIFI</sequence>
<feature type="coiled-coil region" evidence="1">
    <location>
        <begin position="230"/>
        <end position="257"/>
    </location>
</feature>
<accession>A0A194R3Y7</accession>
<name>A0A194R3Y7_PAPMA</name>
<feature type="coiled-coil region" evidence="1">
    <location>
        <begin position="146"/>
        <end position="180"/>
    </location>
</feature>
<dbReference type="Proteomes" id="UP000053240">
    <property type="component" value="Unassembled WGS sequence"/>
</dbReference>
<dbReference type="EMBL" id="KQ460779">
    <property type="protein sequence ID" value="KPJ12402.1"/>
    <property type="molecule type" value="Genomic_DNA"/>
</dbReference>
<evidence type="ECO:0000313" key="3">
    <source>
        <dbReference type="EMBL" id="KPJ12402.1"/>
    </source>
</evidence>
<evidence type="ECO:0000256" key="1">
    <source>
        <dbReference type="SAM" id="Coils"/>
    </source>
</evidence>
<keyword evidence="4" id="KW-1185">Reference proteome</keyword>